<evidence type="ECO:0000259" key="4">
    <source>
        <dbReference type="PROSITE" id="PS51186"/>
    </source>
</evidence>
<dbReference type="PANTHER" id="PTHR43877">
    <property type="entry name" value="AMINOALKYLPHOSPHONATE N-ACETYLTRANSFERASE-RELATED-RELATED"/>
    <property type="match status" value="1"/>
</dbReference>
<evidence type="ECO:0000313" key="6">
    <source>
        <dbReference type="Proteomes" id="UP000318380"/>
    </source>
</evidence>
<dbReference type="EMBL" id="VIVK01000001">
    <property type="protein sequence ID" value="TWD83977.1"/>
    <property type="molecule type" value="Genomic_DNA"/>
</dbReference>
<name>A0A561BYM8_9ACTN</name>
<evidence type="ECO:0000256" key="3">
    <source>
        <dbReference type="SAM" id="MobiDB-lite"/>
    </source>
</evidence>
<dbReference type="InterPro" id="IPR016181">
    <property type="entry name" value="Acyl_CoA_acyltransferase"/>
</dbReference>
<gene>
    <name evidence="5" type="ORF">FB561_5148</name>
</gene>
<dbReference type="Pfam" id="PF00583">
    <property type="entry name" value="Acetyltransf_1"/>
    <property type="match status" value="1"/>
</dbReference>
<dbReference type="InterPro" id="IPR050832">
    <property type="entry name" value="Bact_Acetyltransf"/>
</dbReference>
<dbReference type="Gene3D" id="3.40.630.30">
    <property type="match status" value="1"/>
</dbReference>
<comment type="caution">
    <text evidence="5">The sequence shown here is derived from an EMBL/GenBank/DDBJ whole genome shotgun (WGS) entry which is preliminary data.</text>
</comment>
<evidence type="ECO:0000313" key="5">
    <source>
        <dbReference type="EMBL" id="TWD83977.1"/>
    </source>
</evidence>
<reference evidence="5 6" key="1">
    <citation type="submission" date="2019-06" db="EMBL/GenBank/DDBJ databases">
        <title>Sequencing the genomes of 1000 actinobacteria strains.</title>
        <authorList>
            <person name="Klenk H.-P."/>
        </authorList>
    </citation>
    <scope>NUCLEOTIDE SEQUENCE [LARGE SCALE GENOMIC DNA]</scope>
    <source>
        <strain evidence="5 6">DSM 24683</strain>
    </source>
</reference>
<dbReference type="RefSeq" id="WP_145811012.1">
    <property type="nucleotide sequence ID" value="NZ_VIVK01000001.1"/>
</dbReference>
<keyword evidence="2" id="KW-0012">Acyltransferase</keyword>
<feature type="domain" description="N-acetyltransferase" evidence="4">
    <location>
        <begin position="152"/>
        <end position="298"/>
    </location>
</feature>
<dbReference type="SUPFAM" id="SSF55729">
    <property type="entry name" value="Acyl-CoA N-acyltransferases (Nat)"/>
    <property type="match status" value="2"/>
</dbReference>
<evidence type="ECO:0000256" key="1">
    <source>
        <dbReference type="ARBA" id="ARBA00022679"/>
    </source>
</evidence>
<dbReference type="PROSITE" id="PS51186">
    <property type="entry name" value="GNAT"/>
    <property type="match status" value="2"/>
</dbReference>
<feature type="domain" description="N-acetyltransferase" evidence="4">
    <location>
        <begin position="1"/>
        <end position="121"/>
    </location>
</feature>
<dbReference type="PANTHER" id="PTHR43877:SF1">
    <property type="entry name" value="ACETYLTRANSFERASE"/>
    <property type="match status" value="1"/>
</dbReference>
<evidence type="ECO:0000256" key="2">
    <source>
        <dbReference type="ARBA" id="ARBA00023315"/>
    </source>
</evidence>
<proteinExistence type="predicted"/>
<keyword evidence="1 5" id="KW-0808">Transferase</keyword>
<accession>A0A561BYM8</accession>
<protein>
    <submittedName>
        <fullName evidence="5">Acetyltransferase (GNAT) family protein</fullName>
    </submittedName>
</protein>
<organism evidence="5 6">
    <name type="scientific">Kribbella amoyensis</name>
    <dbReference type="NCBI Taxonomy" id="996641"/>
    <lineage>
        <taxon>Bacteria</taxon>
        <taxon>Bacillati</taxon>
        <taxon>Actinomycetota</taxon>
        <taxon>Actinomycetes</taxon>
        <taxon>Propionibacteriales</taxon>
        <taxon>Kribbellaceae</taxon>
        <taxon>Kribbella</taxon>
    </lineage>
</organism>
<keyword evidence="6" id="KW-1185">Reference proteome</keyword>
<dbReference type="GO" id="GO:0016747">
    <property type="term" value="F:acyltransferase activity, transferring groups other than amino-acyl groups"/>
    <property type="evidence" value="ECO:0007669"/>
    <property type="project" value="InterPro"/>
</dbReference>
<sequence length="308" mass="33725">MAITITPLTDPDYRAFSRRLAWLAADADGNPVGSAYLRLNSKPSQAHLTELELTVHPAERRKGVGSLLLDAATTAAWENEARIVLADAVAESPGDHFLARHGFTVGLTLVFTRLPLRDTDVPSVAPPTGYELVAWQGAPPDNLIESFTVTRAAMNDAPIGDISYGVEAWDVERSRFVAEVVAQRGDRLHTVAAIHQESGDVVAFTELVVPGDGQADAQHYGTAVRTEHRGHGLARWVKAEQIRQVRADYPELRGLLTDMAESNHAMRAVNDALGYQITHRTHRYRLDRPGQPVSEPRPGASPWTARAR</sequence>
<feature type="region of interest" description="Disordered" evidence="3">
    <location>
        <begin position="285"/>
        <end position="308"/>
    </location>
</feature>
<dbReference type="InterPro" id="IPR000182">
    <property type="entry name" value="GNAT_dom"/>
</dbReference>
<dbReference type="Proteomes" id="UP000318380">
    <property type="component" value="Unassembled WGS sequence"/>
</dbReference>
<dbReference type="AlphaFoldDB" id="A0A561BYM8"/>
<dbReference type="CDD" id="cd04301">
    <property type="entry name" value="NAT_SF"/>
    <property type="match status" value="1"/>
</dbReference>
<dbReference type="OrthoDB" id="4119890at2"/>